<reference evidence="2 3" key="1">
    <citation type="submission" date="2012-11" db="EMBL/GenBank/DDBJ databases">
        <title>FINISHED of Natronococcus occultus SP4, DSM 3396.</title>
        <authorList>
            <consortium name="DOE Joint Genome Institute"/>
            <person name="Eisen J."/>
            <person name="Huntemann M."/>
            <person name="Wei C.-L."/>
            <person name="Han J."/>
            <person name="Detter J.C."/>
            <person name="Han C."/>
            <person name="Tapia R."/>
            <person name="Chen A."/>
            <person name="Kyrpides N."/>
            <person name="Mavromatis K."/>
            <person name="Markowitz V."/>
            <person name="Szeto E."/>
            <person name="Ivanova N."/>
            <person name="Mikhailova N."/>
            <person name="Ovchinnikova G."/>
            <person name="Pagani I."/>
            <person name="Pati A."/>
            <person name="Goodwin L."/>
            <person name="Nordberg H.P."/>
            <person name="Cantor M.N."/>
            <person name="Hua S.X."/>
            <person name="Woyke T."/>
            <person name="Eisen J."/>
            <person name="Klenk H.-P."/>
            <person name="Klenk H.-P."/>
        </authorList>
    </citation>
    <scope>NUCLEOTIDE SEQUENCE [LARGE SCALE GENOMIC DNA]</scope>
    <source>
        <strain evidence="2 3">SP4</strain>
    </source>
</reference>
<protein>
    <submittedName>
        <fullName evidence="2">Uncharacterized protein</fullName>
    </submittedName>
</protein>
<evidence type="ECO:0000313" key="3">
    <source>
        <dbReference type="Proteomes" id="UP000010878"/>
    </source>
</evidence>
<dbReference type="AlphaFoldDB" id="L0K3Z3"/>
<dbReference type="KEGG" id="nou:Natoc_3059"/>
<dbReference type="EMBL" id="CP003929">
    <property type="protein sequence ID" value="AGB38803.1"/>
    <property type="molecule type" value="Genomic_DNA"/>
</dbReference>
<keyword evidence="1" id="KW-1133">Transmembrane helix</keyword>
<accession>L0K3Z3</accession>
<keyword evidence="3" id="KW-1185">Reference proteome</keyword>
<proteinExistence type="predicted"/>
<gene>
    <name evidence="2" type="ORF">Natoc_3059</name>
</gene>
<keyword evidence="1" id="KW-0472">Membrane</keyword>
<dbReference type="HOGENOM" id="CLU_3401591_0_0_2"/>
<name>L0K3Z3_9EURY</name>
<organism evidence="2 3">
    <name type="scientific">Natronococcus occultus SP4</name>
    <dbReference type="NCBI Taxonomy" id="694430"/>
    <lineage>
        <taxon>Archaea</taxon>
        <taxon>Methanobacteriati</taxon>
        <taxon>Methanobacteriota</taxon>
        <taxon>Stenosarchaea group</taxon>
        <taxon>Halobacteria</taxon>
        <taxon>Halobacteriales</taxon>
        <taxon>Natrialbaceae</taxon>
        <taxon>Natronococcus</taxon>
    </lineage>
</organism>
<keyword evidence="1" id="KW-0812">Transmembrane</keyword>
<feature type="transmembrane region" description="Helical" evidence="1">
    <location>
        <begin position="12"/>
        <end position="29"/>
    </location>
</feature>
<dbReference type="Proteomes" id="UP000010878">
    <property type="component" value="Chromosome"/>
</dbReference>
<evidence type="ECO:0000256" key="1">
    <source>
        <dbReference type="SAM" id="Phobius"/>
    </source>
</evidence>
<evidence type="ECO:0000313" key="2">
    <source>
        <dbReference type="EMBL" id="AGB38803.1"/>
    </source>
</evidence>
<sequence>MELPTEKQELIAGLAGLVVSLYVILEAGVL</sequence>